<evidence type="ECO:0000256" key="2">
    <source>
        <dbReference type="ARBA" id="ARBA00012528"/>
    </source>
</evidence>
<feature type="transmembrane region" description="Helical" evidence="4">
    <location>
        <begin position="93"/>
        <end position="113"/>
    </location>
</feature>
<evidence type="ECO:0000259" key="5">
    <source>
        <dbReference type="PROSITE" id="PS50887"/>
    </source>
</evidence>
<accession>A0A7X5AM98</accession>
<evidence type="ECO:0000256" key="4">
    <source>
        <dbReference type="SAM" id="Phobius"/>
    </source>
</evidence>
<dbReference type="EMBL" id="WUTS01000001">
    <property type="protein sequence ID" value="NAW13215.1"/>
    <property type="molecule type" value="Genomic_DNA"/>
</dbReference>
<keyword evidence="7" id="KW-1185">Reference proteome</keyword>
<dbReference type="SMART" id="SM00267">
    <property type="entry name" value="GGDEF"/>
    <property type="match status" value="1"/>
</dbReference>
<dbReference type="EC" id="2.7.7.65" evidence="2"/>
<feature type="transmembrane region" description="Helical" evidence="4">
    <location>
        <begin position="37"/>
        <end position="57"/>
    </location>
</feature>
<name>A0A7X5AM98_9GAMM</name>
<evidence type="ECO:0000256" key="3">
    <source>
        <dbReference type="ARBA" id="ARBA00034247"/>
    </source>
</evidence>
<reference evidence="6 7" key="1">
    <citation type="submission" date="2019-12" db="EMBL/GenBank/DDBJ databases">
        <title>Draft genome sequencing of Halomonas icarensis D1-1.</title>
        <authorList>
            <person name="Pandiyan K."/>
            <person name="Kushwaha P."/>
            <person name="Gowdham M."/>
            <person name="Chakdar H."/>
            <person name="Singh A."/>
            <person name="Kumar M."/>
            <person name="Saxena A.K."/>
        </authorList>
    </citation>
    <scope>NUCLEOTIDE SEQUENCE [LARGE SCALE GENOMIC DNA]</scope>
    <source>
        <strain evidence="6 7">D1-1</strain>
    </source>
</reference>
<evidence type="ECO:0000313" key="7">
    <source>
        <dbReference type="Proteomes" id="UP000448235"/>
    </source>
</evidence>
<feature type="transmembrane region" description="Helical" evidence="4">
    <location>
        <begin position="6"/>
        <end position="30"/>
    </location>
</feature>
<keyword evidence="4" id="KW-0812">Transmembrane</keyword>
<comment type="catalytic activity">
    <reaction evidence="3">
        <text>2 GTP = 3',3'-c-di-GMP + 2 diphosphate</text>
        <dbReference type="Rhea" id="RHEA:24898"/>
        <dbReference type="ChEBI" id="CHEBI:33019"/>
        <dbReference type="ChEBI" id="CHEBI:37565"/>
        <dbReference type="ChEBI" id="CHEBI:58805"/>
        <dbReference type="EC" id="2.7.7.65"/>
    </reaction>
</comment>
<organism evidence="6 7">
    <name type="scientific">Halomonas icarae</name>
    <dbReference type="NCBI Taxonomy" id="2691040"/>
    <lineage>
        <taxon>Bacteria</taxon>
        <taxon>Pseudomonadati</taxon>
        <taxon>Pseudomonadota</taxon>
        <taxon>Gammaproteobacteria</taxon>
        <taxon>Oceanospirillales</taxon>
        <taxon>Halomonadaceae</taxon>
        <taxon>Halomonas</taxon>
    </lineage>
</organism>
<evidence type="ECO:0000256" key="1">
    <source>
        <dbReference type="ARBA" id="ARBA00001946"/>
    </source>
</evidence>
<dbReference type="InterPro" id="IPR043128">
    <property type="entry name" value="Rev_trsase/Diguanyl_cyclase"/>
</dbReference>
<dbReference type="SUPFAM" id="SSF55073">
    <property type="entry name" value="Nucleotide cyclase"/>
    <property type="match status" value="1"/>
</dbReference>
<dbReference type="Proteomes" id="UP000448235">
    <property type="component" value="Unassembled WGS sequence"/>
</dbReference>
<feature type="domain" description="GGDEF" evidence="5">
    <location>
        <begin position="251"/>
        <end position="383"/>
    </location>
</feature>
<dbReference type="Pfam" id="PF00990">
    <property type="entry name" value="GGDEF"/>
    <property type="match status" value="1"/>
</dbReference>
<comment type="caution">
    <text evidence="6">The sequence shown here is derived from an EMBL/GenBank/DDBJ whole genome shotgun (WGS) entry which is preliminary data.</text>
</comment>
<gene>
    <name evidence="6" type="ORF">GRB80_10190</name>
</gene>
<dbReference type="GO" id="GO:0052621">
    <property type="term" value="F:diguanylate cyclase activity"/>
    <property type="evidence" value="ECO:0007669"/>
    <property type="project" value="UniProtKB-EC"/>
</dbReference>
<feature type="transmembrane region" description="Helical" evidence="4">
    <location>
        <begin position="119"/>
        <end position="141"/>
    </location>
</feature>
<protein>
    <recommendedName>
        <fullName evidence="2">diguanylate cyclase</fullName>
        <ecNumber evidence="2">2.7.7.65</ecNumber>
    </recommendedName>
</protein>
<sequence length="401" mass="44340">MDEGNIRLALLLIGPGTLSVFGLSFLWAWMLERKRHYLLLLSGGCVSFALGVFIQVFGWPSDAGVNALVSNFFYISAVLAVSEGLLRRSGKKFGVIYAISVLVMSSVLIWYFFYIDRSLVARIYVQNFGVGFLLLVVAWRLKGIVRGRFIDKALFWMLLGFSIQFFPRTVLTVEPYLSVDTSLFAESLFWQTLQLSLSVLGAGLAFVILAAAITDVIEDLRRERDIDRLTGIFNRRGFEERADLLIHTTGGSMAMVVCDLDHFKKINDSFGHAVGDDVLSIFGSLLRRTVRSNDIAGRIGGEEFAILLPNSGLLDAQGFTKRLHEAIATTIFPLPEGAQSVTSSMGVAVSQEKRDRASLFERADKALYTAKNSGRNRTVFHHDIAIEKMTSPDVCIGEAAG</sequence>
<dbReference type="RefSeq" id="WP_161423507.1">
    <property type="nucleotide sequence ID" value="NZ_JARWMY010000019.1"/>
</dbReference>
<comment type="cofactor">
    <cofactor evidence="1">
        <name>Mg(2+)</name>
        <dbReference type="ChEBI" id="CHEBI:18420"/>
    </cofactor>
</comment>
<dbReference type="AlphaFoldDB" id="A0A7X5AM98"/>
<dbReference type="PROSITE" id="PS50887">
    <property type="entry name" value="GGDEF"/>
    <property type="match status" value="1"/>
</dbReference>
<dbReference type="FunFam" id="3.30.70.270:FF:000001">
    <property type="entry name" value="Diguanylate cyclase domain protein"/>
    <property type="match status" value="1"/>
</dbReference>
<feature type="transmembrane region" description="Helical" evidence="4">
    <location>
        <begin position="63"/>
        <end position="81"/>
    </location>
</feature>
<dbReference type="InterPro" id="IPR000160">
    <property type="entry name" value="GGDEF_dom"/>
</dbReference>
<dbReference type="NCBIfam" id="TIGR00254">
    <property type="entry name" value="GGDEF"/>
    <property type="match status" value="1"/>
</dbReference>
<feature type="transmembrane region" description="Helical" evidence="4">
    <location>
        <begin position="193"/>
        <end position="214"/>
    </location>
</feature>
<dbReference type="InterPro" id="IPR029787">
    <property type="entry name" value="Nucleotide_cyclase"/>
</dbReference>
<evidence type="ECO:0000313" key="6">
    <source>
        <dbReference type="EMBL" id="NAW13215.1"/>
    </source>
</evidence>
<proteinExistence type="predicted"/>
<keyword evidence="4" id="KW-0472">Membrane</keyword>
<dbReference type="PANTHER" id="PTHR45138">
    <property type="entry name" value="REGULATORY COMPONENTS OF SENSORY TRANSDUCTION SYSTEM"/>
    <property type="match status" value="1"/>
</dbReference>
<feature type="transmembrane region" description="Helical" evidence="4">
    <location>
        <begin position="153"/>
        <end position="173"/>
    </location>
</feature>
<dbReference type="PANTHER" id="PTHR45138:SF9">
    <property type="entry name" value="DIGUANYLATE CYCLASE DGCM-RELATED"/>
    <property type="match status" value="1"/>
</dbReference>
<keyword evidence="4" id="KW-1133">Transmembrane helix</keyword>
<dbReference type="Gene3D" id="3.30.70.270">
    <property type="match status" value="1"/>
</dbReference>
<dbReference type="InterPro" id="IPR050469">
    <property type="entry name" value="Diguanylate_Cyclase"/>
</dbReference>
<dbReference type="CDD" id="cd01949">
    <property type="entry name" value="GGDEF"/>
    <property type="match status" value="1"/>
</dbReference>